<feature type="compositionally biased region" description="Basic and acidic residues" evidence="1">
    <location>
        <begin position="634"/>
        <end position="649"/>
    </location>
</feature>
<comment type="caution">
    <text evidence="2">The sequence shown here is derived from an EMBL/GenBank/DDBJ whole genome shotgun (WGS) entry which is preliminary data.</text>
</comment>
<organism evidence="2 3">
    <name type="scientific">Kribbella antiqua</name>
    <dbReference type="NCBI Taxonomy" id="2512217"/>
    <lineage>
        <taxon>Bacteria</taxon>
        <taxon>Bacillati</taxon>
        <taxon>Actinomycetota</taxon>
        <taxon>Actinomycetes</taxon>
        <taxon>Propionibacteriales</taxon>
        <taxon>Kribbellaceae</taxon>
        <taxon>Kribbella</taxon>
    </lineage>
</organism>
<dbReference type="EMBL" id="SLWR01000006">
    <property type="protein sequence ID" value="TCO46849.1"/>
    <property type="molecule type" value="Genomic_DNA"/>
</dbReference>
<accession>A0A4R2IRR1</accession>
<gene>
    <name evidence="2" type="ORF">EV646_10688</name>
</gene>
<feature type="region of interest" description="Disordered" evidence="1">
    <location>
        <begin position="587"/>
        <end position="649"/>
    </location>
</feature>
<dbReference type="AlphaFoldDB" id="A0A4R2IRR1"/>
<protein>
    <submittedName>
        <fullName evidence="2">Uncharacterized protein</fullName>
    </submittedName>
</protein>
<sequence length="649" mass="69903">MRFVVEDVYGESAPETVLQLPALTVREERLMKLLSGSIDIPVRLAPSVAAVLDRETQEAQRRASRETARLAAGTPETPYDELAFVEAADDRPEILEILTTVVAMYADQLEPQESLPEPTDEDARDRIGWANSRAYAIPATRQRLVPELFPNGQLGDLGMSQPAVLEGDVAAARALAVAVAARLGRQGDDVQKEFTAAGRGGVAPTAARLLLNRNPDFLALQRADQRAALVRVAARRLETAFASRDERGVAERELTEVVENRREDIIGRTAEDGSVTFGGAGAVDALNLWAAEELRKLHALPRQFLESHEAEAVFPPGRAESVHELASRIRTVVGELTGTPRTLWDDEIPEPVPGQDVPPTDYTLRLSLDEALALRALTQDGPDGPLTPEVAAAARQALQNATAPYVRWAIPYGYGRRNENEADRVAPRFKPLENGVSKALAEIEGVEIIDRILPPEQAEQLKAAEPPLKDTEYAPAALAFANAVDAAKGTEFPNKTLRRMGGQGRAGIAIEAAHRLVSSTAIAKHERPFAVRMIADSIDQHFDALPAELESWSQGGQTVMGDLRVNDPAAYGQQVAQQALGMVTHYEENPGSAQRESAAADRTAAQEAGARFGSADPAMTQPKAHAPGTTPEANRADGSGESKTRGLGR</sequence>
<keyword evidence="3" id="KW-1185">Reference proteome</keyword>
<reference evidence="2 3" key="1">
    <citation type="journal article" date="2015" name="Stand. Genomic Sci.">
        <title>Genomic Encyclopedia of Bacterial and Archaeal Type Strains, Phase III: the genomes of soil and plant-associated and newly described type strains.</title>
        <authorList>
            <person name="Whitman W.B."/>
            <person name="Woyke T."/>
            <person name="Klenk H.P."/>
            <person name="Zhou Y."/>
            <person name="Lilburn T.G."/>
            <person name="Beck B.J."/>
            <person name="De Vos P."/>
            <person name="Vandamme P."/>
            <person name="Eisen J.A."/>
            <person name="Garrity G."/>
            <person name="Hugenholtz P."/>
            <person name="Kyrpides N.C."/>
        </authorList>
    </citation>
    <scope>NUCLEOTIDE SEQUENCE [LARGE SCALE GENOMIC DNA]</scope>
    <source>
        <strain evidence="2 3">VKM Ac-2541</strain>
    </source>
</reference>
<evidence type="ECO:0000313" key="2">
    <source>
        <dbReference type="EMBL" id="TCO46849.1"/>
    </source>
</evidence>
<dbReference type="Proteomes" id="UP000295573">
    <property type="component" value="Unassembled WGS sequence"/>
</dbReference>
<evidence type="ECO:0000256" key="1">
    <source>
        <dbReference type="SAM" id="MobiDB-lite"/>
    </source>
</evidence>
<name>A0A4R2IRR1_9ACTN</name>
<evidence type="ECO:0000313" key="3">
    <source>
        <dbReference type="Proteomes" id="UP000295573"/>
    </source>
</evidence>
<proteinExistence type="predicted"/>